<organism evidence="3 4">
    <name type="scientific">Ramlibacter rhizophilus</name>
    <dbReference type="NCBI Taxonomy" id="1781167"/>
    <lineage>
        <taxon>Bacteria</taxon>
        <taxon>Pseudomonadati</taxon>
        <taxon>Pseudomonadota</taxon>
        <taxon>Betaproteobacteria</taxon>
        <taxon>Burkholderiales</taxon>
        <taxon>Comamonadaceae</taxon>
        <taxon>Ramlibacter</taxon>
    </lineage>
</organism>
<feature type="chain" id="PRO_5021246372" description="DUF1311 domain-containing protein" evidence="2">
    <location>
        <begin position="22"/>
        <end position="107"/>
    </location>
</feature>
<evidence type="ECO:0000313" key="3">
    <source>
        <dbReference type="EMBL" id="TFY99894.1"/>
    </source>
</evidence>
<dbReference type="RefSeq" id="WP_135285436.1">
    <property type="nucleotide sequence ID" value="NZ_SMLL01000004.1"/>
</dbReference>
<feature type="signal peptide" evidence="2">
    <location>
        <begin position="1"/>
        <end position="21"/>
    </location>
</feature>
<keyword evidence="4" id="KW-1185">Reference proteome</keyword>
<evidence type="ECO:0000313" key="4">
    <source>
        <dbReference type="Proteomes" id="UP000297564"/>
    </source>
</evidence>
<dbReference type="EMBL" id="SMLL01000004">
    <property type="protein sequence ID" value="TFY99894.1"/>
    <property type="molecule type" value="Genomic_DNA"/>
</dbReference>
<gene>
    <name evidence="3" type="ORF">EZ242_12225</name>
</gene>
<accession>A0A4Z0BPB4</accession>
<evidence type="ECO:0000256" key="1">
    <source>
        <dbReference type="SAM" id="MobiDB-lite"/>
    </source>
</evidence>
<sequence length="107" mass="11725">MPAAHCPPLLAAAALALGASAQSVRPTLEATPVAQLRVIYLECARQSEVERLPIEVLAYCSEAADVLREREFGGSLDAQVAWWRSEKARHQPTPAALPRRPSEILRR</sequence>
<keyword evidence="2" id="KW-0732">Signal</keyword>
<feature type="region of interest" description="Disordered" evidence="1">
    <location>
        <begin position="86"/>
        <end position="107"/>
    </location>
</feature>
<comment type="caution">
    <text evidence="3">The sequence shown here is derived from an EMBL/GenBank/DDBJ whole genome shotgun (WGS) entry which is preliminary data.</text>
</comment>
<reference evidence="3 4" key="1">
    <citation type="submission" date="2019-03" db="EMBL/GenBank/DDBJ databases">
        <title>Ramlibacter rhizophilus CCTCC AB2015357, whole genome shotgun sequence.</title>
        <authorList>
            <person name="Zhang X."/>
            <person name="Feng G."/>
            <person name="Zhu H."/>
        </authorList>
    </citation>
    <scope>NUCLEOTIDE SEQUENCE [LARGE SCALE GENOMIC DNA]</scope>
    <source>
        <strain evidence="3 4">CCTCC AB2015357</strain>
    </source>
</reference>
<dbReference type="AlphaFoldDB" id="A0A4Z0BPB4"/>
<dbReference type="OrthoDB" id="8858930at2"/>
<evidence type="ECO:0008006" key="5">
    <source>
        <dbReference type="Google" id="ProtNLM"/>
    </source>
</evidence>
<proteinExistence type="predicted"/>
<protein>
    <recommendedName>
        <fullName evidence="5">DUF1311 domain-containing protein</fullName>
    </recommendedName>
</protein>
<dbReference type="Proteomes" id="UP000297564">
    <property type="component" value="Unassembled WGS sequence"/>
</dbReference>
<evidence type="ECO:0000256" key="2">
    <source>
        <dbReference type="SAM" id="SignalP"/>
    </source>
</evidence>
<name>A0A4Z0BPB4_9BURK</name>